<proteinExistence type="predicted"/>
<dbReference type="EMBL" id="JAANER010000007">
    <property type="protein sequence ID" value="KAG9187362.1"/>
    <property type="molecule type" value="Genomic_DNA"/>
</dbReference>
<sequence length="323" mass="37639">MVPLPRYDGTFSFTSSRLYDNIKRVVPAYDKKDPKTWPYVTISSIEKHCPYHGYPDLPTGVAYQREAMKRYEDMYSPEERSITASVNGPLHRRYPFNYDEFDEPKERVGMSGAEYRSYMATTATVPPTPRLMREEWEDDVPDSAIDCDTPPAYREQGESASPTPGIRPRNRNVCRNAKCAETKREVARLRGHLFDKGSQLVSLQEDVKEYETTEGLRRRAMDDARWQLEKEKRRADTAERECMLRVEANIKLVRRLRDLEVKVKEVDELDAYCAQLETEIEAMSAERVTEKRGCDQLSNSDEEEEIIDVLQKRIRSESTERDR</sequence>
<evidence type="ECO:0000313" key="3">
    <source>
        <dbReference type="Proteomes" id="UP001199106"/>
    </source>
</evidence>
<evidence type="ECO:0000313" key="2">
    <source>
        <dbReference type="EMBL" id="KAG9187362.1"/>
    </source>
</evidence>
<feature type="region of interest" description="Disordered" evidence="1">
    <location>
        <begin position="149"/>
        <end position="171"/>
    </location>
</feature>
<gene>
    <name evidence="2" type="ORF">G6011_05233</name>
</gene>
<comment type="caution">
    <text evidence="2">The sequence shown here is derived from an EMBL/GenBank/DDBJ whole genome shotgun (WGS) entry which is preliminary data.</text>
</comment>
<name>A0AAD4I6L2_9PLEO</name>
<reference evidence="2" key="1">
    <citation type="submission" date="2021-07" db="EMBL/GenBank/DDBJ databases">
        <title>Genome Resource of American Ginseng Black Spot Pathogen Alternaria panax.</title>
        <authorList>
            <person name="Qiu C."/>
            <person name="Wang W."/>
            <person name="Liu Z."/>
        </authorList>
    </citation>
    <scope>NUCLEOTIDE SEQUENCE</scope>
    <source>
        <strain evidence="2">BNCC115425</strain>
    </source>
</reference>
<keyword evidence="3" id="KW-1185">Reference proteome</keyword>
<accession>A0AAD4I6L2</accession>
<dbReference type="AlphaFoldDB" id="A0AAD4I6L2"/>
<dbReference type="Proteomes" id="UP001199106">
    <property type="component" value="Unassembled WGS sequence"/>
</dbReference>
<evidence type="ECO:0000256" key="1">
    <source>
        <dbReference type="SAM" id="MobiDB-lite"/>
    </source>
</evidence>
<protein>
    <submittedName>
        <fullName evidence="2">Uncharacterized protein</fullName>
    </submittedName>
</protein>
<organism evidence="2 3">
    <name type="scientific">Alternaria panax</name>
    <dbReference type="NCBI Taxonomy" id="48097"/>
    <lineage>
        <taxon>Eukaryota</taxon>
        <taxon>Fungi</taxon>
        <taxon>Dikarya</taxon>
        <taxon>Ascomycota</taxon>
        <taxon>Pezizomycotina</taxon>
        <taxon>Dothideomycetes</taxon>
        <taxon>Pleosporomycetidae</taxon>
        <taxon>Pleosporales</taxon>
        <taxon>Pleosporineae</taxon>
        <taxon>Pleosporaceae</taxon>
        <taxon>Alternaria</taxon>
        <taxon>Alternaria sect. Panax</taxon>
    </lineage>
</organism>